<feature type="domain" description="Thioredoxin" evidence="5">
    <location>
        <begin position="35"/>
        <end position="147"/>
    </location>
</feature>
<keyword evidence="3" id="KW-1015">Disulfide bond</keyword>
<keyword evidence="4" id="KW-0676">Redox-active center</keyword>
<proteinExistence type="predicted"/>
<sequence length="147" mass="16114">MESLIVPCRSCGKNNRIPDKKQHLRPRCGSCKQPLDLRSAAVPVRLGDDDFQTFVDSAGLPVVVDMFSPGCGPCRSLAPVIARCASRFLGRVIVAVYDTSRHQRIAARYHIKGVPTLLFFRQGREVDRIVGAPSEQSLIGALEALAR</sequence>
<reference evidence="6 7" key="1">
    <citation type="submission" date="2022-01" db="EMBL/GenBank/DDBJ databases">
        <title>Desulfofustis limnae sp. nov., a novel mesophilic sulfate-reducing bacterium isolated from marsh soil.</title>
        <authorList>
            <person name="Watanabe M."/>
            <person name="Takahashi A."/>
            <person name="Kojima H."/>
            <person name="Fukui M."/>
        </authorList>
    </citation>
    <scope>NUCLEOTIDE SEQUENCE [LARGE SCALE GENOMIC DNA]</scope>
    <source>
        <strain evidence="6 7">PPLL</strain>
    </source>
</reference>
<dbReference type="RefSeq" id="WP_284153781.1">
    <property type="nucleotide sequence ID" value="NZ_AP025516.1"/>
</dbReference>
<accession>A0ABN6M4J2</accession>
<dbReference type="EMBL" id="AP025516">
    <property type="protein sequence ID" value="BDD86706.1"/>
    <property type="molecule type" value="Genomic_DNA"/>
</dbReference>
<organism evidence="6 7">
    <name type="scientific">Desulfofustis limnaeus</name>
    <dbReference type="NCBI Taxonomy" id="2740163"/>
    <lineage>
        <taxon>Bacteria</taxon>
        <taxon>Pseudomonadati</taxon>
        <taxon>Thermodesulfobacteriota</taxon>
        <taxon>Desulfobulbia</taxon>
        <taxon>Desulfobulbales</taxon>
        <taxon>Desulfocapsaceae</taxon>
        <taxon>Desulfofustis</taxon>
    </lineage>
</organism>
<evidence type="ECO:0000313" key="6">
    <source>
        <dbReference type="EMBL" id="BDD86706.1"/>
    </source>
</evidence>
<dbReference type="PANTHER" id="PTHR45663:SF11">
    <property type="entry name" value="GEO12009P1"/>
    <property type="match status" value="1"/>
</dbReference>
<dbReference type="PROSITE" id="PS51352">
    <property type="entry name" value="THIOREDOXIN_2"/>
    <property type="match status" value="1"/>
</dbReference>
<evidence type="ECO:0000256" key="1">
    <source>
        <dbReference type="ARBA" id="ARBA00022448"/>
    </source>
</evidence>
<protein>
    <submittedName>
        <fullName evidence="6">Thiol disulfide reductase thioredoxin</fullName>
    </submittedName>
</protein>
<dbReference type="InterPro" id="IPR013766">
    <property type="entry name" value="Thioredoxin_domain"/>
</dbReference>
<dbReference type="Proteomes" id="UP000830055">
    <property type="component" value="Chromosome"/>
</dbReference>
<dbReference type="Gene3D" id="3.40.30.10">
    <property type="entry name" value="Glutaredoxin"/>
    <property type="match status" value="1"/>
</dbReference>
<keyword evidence="1" id="KW-0813">Transport</keyword>
<dbReference type="PANTHER" id="PTHR45663">
    <property type="entry name" value="GEO12009P1"/>
    <property type="match status" value="1"/>
</dbReference>
<gene>
    <name evidence="6" type="primary">thi3</name>
    <name evidence="6" type="ORF">DPPLL_10710</name>
</gene>
<evidence type="ECO:0000259" key="5">
    <source>
        <dbReference type="PROSITE" id="PS51352"/>
    </source>
</evidence>
<dbReference type="InterPro" id="IPR036249">
    <property type="entry name" value="Thioredoxin-like_sf"/>
</dbReference>
<evidence type="ECO:0000313" key="7">
    <source>
        <dbReference type="Proteomes" id="UP000830055"/>
    </source>
</evidence>
<dbReference type="InterPro" id="IPR017937">
    <property type="entry name" value="Thioredoxin_CS"/>
</dbReference>
<dbReference type="CDD" id="cd02947">
    <property type="entry name" value="TRX_family"/>
    <property type="match status" value="1"/>
</dbReference>
<keyword evidence="7" id="KW-1185">Reference proteome</keyword>
<evidence type="ECO:0000256" key="4">
    <source>
        <dbReference type="ARBA" id="ARBA00023284"/>
    </source>
</evidence>
<dbReference type="Pfam" id="PF00085">
    <property type="entry name" value="Thioredoxin"/>
    <property type="match status" value="1"/>
</dbReference>
<dbReference type="PROSITE" id="PS00194">
    <property type="entry name" value="THIOREDOXIN_1"/>
    <property type="match status" value="1"/>
</dbReference>
<name>A0ABN6M4J2_9BACT</name>
<keyword evidence="2" id="KW-0249">Electron transport</keyword>
<dbReference type="SUPFAM" id="SSF52833">
    <property type="entry name" value="Thioredoxin-like"/>
    <property type="match status" value="1"/>
</dbReference>
<dbReference type="Gene3D" id="2.30.30.380">
    <property type="entry name" value="Zn-finger domain of Sec23/24"/>
    <property type="match status" value="1"/>
</dbReference>
<evidence type="ECO:0000256" key="2">
    <source>
        <dbReference type="ARBA" id="ARBA00022982"/>
    </source>
</evidence>
<evidence type="ECO:0000256" key="3">
    <source>
        <dbReference type="ARBA" id="ARBA00023157"/>
    </source>
</evidence>